<keyword evidence="3" id="KW-0808">Transferase</keyword>
<dbReference type="Pfam" id="PF20266">
    <property type="entry name" value="Mab-21_C"/>
    <property type="match status" value="1"/>
</dbReference>
<keyword evidence="7" id="KW-0067">ATP-binding</keyword>
<dbReference type="EMBL" id="JARQWQ010000011">
    <property type="protein sequence ID" value="KAK2568651.1"/>
    <property type="molecule type" value="Genomic_DNA"/>
</dbReference>
<evidence type="ECO:0000256" key="4">
    <source>
        <dbReference type="ARBA" id="ARBA00022695"/>
    </source>
</evidence>
<reference evidence="11" key="2">
    <citation type="journal article" date="2023" name="Science">
        <title>Genomic signatures of disease resistance in endangered staghorn corals.</title>
        <authorList>
            <person name="Vollmer S.V."/>
            <person name="Selwyn J.D."/>
            <person name="Despard B.A."/>
            <person name="Roesel C.L."/>
        </authorList>
    </citation>
    <scope>NUCLEOTIDE SEQUENCE</scope>
    <source>
        <strain evidence="11">K2</strain>
    </source>
</reference>
<dbReference type="GO" id="GO:0046872">
    <property type="term" value="F:metal ion binding"/>
    <property type="evidence" value="ECO:0007669"/>
    <property type="project" value="UniProtKB-KW"/>
</dbReference>
<name>A0AAD9VBS9_ACRCE</name>
<comment type="similarity">
    <text evidence="2">Belongs to the mab-21 family.</text>
</comment>
<dbReference type="InterPro" id="IPR046903">
    <property type="entry name" value="Mab-21-like_nuc_Trfase"/>
</dbReference>
<protein>
    <submittedName>
        <fullName evidence="11">Cyclic GMP-AMP synthase</fullName>
    </submittedName>
</protein>
<keyword evidence="4" id="KW-0548">Nucleotidyltransferase</keyword>
<dbReference type="Gene3D" id="1.10.1410.40">
    <property type="match status" value="1"/>
</dbReference>
<dbReference type="InterPro" id="IPR046906">
    <property type="entry name" value="Mab-21_HhH/H2TH-like"/>
</dbReference>
<dbReference type="Pfam" id="PF03281">
    <property type="entry name" value="Mab-21"/>
    <property type="match status" value="1"/>
</dbReference>
<sequence length="616" mass="71247">MCDTVEYFEEEARFKDEDEAELIQEKLEQFVINILTEVEKRDKRFQGTLIKSGSVYEGVKVGQPDEFDFMIRIDSLINKPSFHPCDKGEGYTKLILQEQEWKEFNDDEGFFNPNLLSRFFKKLVNTSLSTAELPEGLVVQRETQEKWNETYWPIISVLLGNNDEKESSGAMYSTETHGPATTFYIDWQGGDSYRRLNVSLDLTPTLEFQLTKFPAQLSKLAQEINPVLQKCGFHVVPAGFDSWRISFSLAEKEILASSPDGFKACYRVLKAVRDAISRRLRWNPSLIPSYILKTILLSELFTKDRHLTWEKEYLFDRIVQVLELALEGVKGEKIPSFFIPTHNLLTVSDHDNKLRQCVLEDMLNRMKTLDLVYAPEDVEEKKKQILVLKMIDLLDFMISNLVAGKTSTAVMKKMFVNIANFPMSEKTRWFWAPFLDFATLELDERASKRLIQIWSWVELFFTKLLATLKGETNLLAQKLHIIACEKKKKSESDHKGLLEQQLEQISPREMLFEWLENAVDSYFEEENLMLPNLHKVFPSGLPKSGLFPDVADVTVKEGSDKGRGVLKQHLEEYINMVPDNNIINTVVECVNQMLLSGKELWKQKLDFITIPELDLD</sequence>
<dbReference type="InterPro" id="IPR024810">
    <property type="entry name" value="MAB21L/cGLR"/>
</dbReference>
<dbReference type="AlphaFoldDB" id="A0AAD9VBS9"/>
<organism evidence="11 12">
    <name type="scientific">Acropora cervicornis</name>
    <name type="common">Staghorn coral</name>
    <dbReference type="NCBI Taxonomy" id="6130"/>
    <lineage>
        <taxon>Eukaryota</taxon>
        <taxon>Metazoa</taxon>
        <taxon>Cnidaria</taxon>
        <taxon>Anthozoa</taxon>
        <taxon>Hexacorallia</taxon>
        <taxon>Scleractinia</taxon>
        <taxon>Astrocoeniina</taxon>
        <taxon>Acroporidae</taxon>
        <taxon>Acropora</taxon>
    </lineage>
</organism>
<dbReference type="GO" id="GO:0005524">
    <property type="term" value="F:ATP binding"/>
    <property type="evidence" value="ECO:0007669"/>
    <property type="project" value="UniProtKB-KW"/>
</dbReference>
<evidence type="ECO:0000256" key="1">
    <source>
        <dbReference type="ARBA" id="ARBA00001946"/>
    </source>
</evidence>
<evidence type="ECO:0000256" key="2">
    <source>
        <dbReference type="ARBA" id="ARBA00008307"/>
    </source>
</evidence>
<feature type="domain" description="Mab-21-like HhH/H2TH-like" evidence="10">
    <location>
        <begin position="263"/>
        <end position="351"/>
    </location>
</feature>
<keyword evidence="12" id="KW-1185">Reference proteome</keyword>
<dbReference type="SMART" id="SM01265">
    <property type="entry name" value="Mab-21"/>
    <property type="match status" value="1"/>
</dbReference>
<keyword evidence="5" id="KW-0479">Metal-binding</keyword>
<evidence type="ECO:0000313" key="11">
    <source>
        <dbReference type="EMBL" id="KAK2568651.1"/>
    </source>
</evidence>
<dbReference type="GO" id="GO:0016779">
    <property type="term" value="F:nucleotidyltransferase activity"/>
    <property type="evidence" value="ECO:0007669"/>
    <property type="project" value="UniProtKB-KW"/>
</dbReference>
<dbReference type="PANTHER" id="PTHR10656">
    <property type="entry name" value="CELL FATE DETERMINING PROTEIN MAB21-RELATED"/>
    <property type="match status" value="1"/>
</dbReference>
<proteinExistence type="inferred from homology"/>
<evidence type="ECO:0000313" key="12">
    <source>
        <dbReference type="Proteomes" id="UP001249851"/>
    </source>
</evidence>
<comment type="caution">
    <text evidence="11">The sequence shown here is derived from an EMBL/GenBank/DDBJ whole genome shotgun (WGS) entry which is preliminary data.</text>
</comment>
<evidence type="ECO:0000256" key="6">
    <source>
        <dbReference type="ARBA" id="ARBA00022741"/>
    </source>
</evidence>
<evidence type="ECO:0000256" key="3">
    <source>
        <dbReference type="ARBA" id="ARBA00022679"/>
    </source>
</evidence>
<accession>A0AAD9VBS9</accession>
<evidence type="ECO:0000259" key="10">
    <source>
        <dbReference type="Pfam" id="PF20266"/>
    </source>
</evidence>
<comment type="cofactor">
    <cofactor evidence="1">
        <name>Mg(2+)</name>
        <dbReference type="ChEBI" id="CHEBI:18420"/>
    </cofactor>
</comment>
<evidence type="ECO:0000256" key="7">
    <source>
        <dbReference type="ARBA" id="ARBA00022840"/>
    </source>
</evidence>
<dbReference type="PANTHER" id="PTHR10656:SF42">
    <property type="entry name" value="CYCLIC GMP-AMP SYNTHASE-LIKE PROTEIN-RELATED"/>
    <property type="match status" value="1"/>
</dbReference>
<feature type="domain" description="Mab-21-like nucleotidyltransferase" evidence="9">
    <location>
        <begin position="56"/>
        <end position="256"/>
    </location>
</feature>
<dbReference type="Gene3D" id="3.30.460.90">
    <property type="match status" value="1"/>
</dbReference>
<reference evidence="11" key="1">
    <citation type="journal article" date="2023" name="G3 (Bethesda)">
        <title>Whole genome assembly and annotation of the endangered Caribbean coral Acropora cervicornis.</title>
        <authorList>
            <person name="Selwyn J.D."/>
            <person name="Vollmer S.V."/>
        </authorList>
    </citation>
    <scope>NUCLEOTIDE SEQUENCE</scope>
    <source>
        <strain evidence="11">K2</strain>
    </source>
</reference>
<evidence type="ECO:0000256" key="5">
    <source>
        <dbReference type="ARBA" id="ARBA00022723"/>
    </source>
</evidence>
<gene>
    <name evidence="11" type="ORF">P5673_006611</name>
</gene>
<keyword evidence="6" id="KW-0547">Nucleotide-binding</keyword>
<evidence type="ECO:0000259" key="9">
    <source>
        <dbReference type="Pfam" id="PF03281"/>
    </source>
</evidence>
<dbReference type="Proteomes" id="UP001249851">
    <property type="component" value="Unassembled WGS sequence"/>
</dbReference>
<keyword evidence="8" id="KW-0460">Magnesium</keyword>
<evidence type="ECO:0000256" key="8">
    <source>
        <dbReference type="ARBA" id="ARBA00022842"/>
    </source>
</evidence>